<organism evidence="1 2">
    <name type="scientific">Blautia pseudococcoides</name>
    <dbReference type="NCBI Taxonomy" id="1796616"/>
    <lineage>
        <taxon>Bacteria</taxon>
        <taxon>Bacillati</taxon>
        <taxon>Bacillota</taxon>
        <taxon>Clostridia</taxon>
        <taxon>Lachnospirales</taxon>
        <taxon>Lachnospiraceae</taxon>
        <taxon>Blautia</taxon>
    </lineage>
</organism>
<dbReference type="EMBL" id="CP015405">
    <property type="protein sequence ID" value="ANU75728.1"/>
    <property type="molecule type" value="Genomic_DNA"/>
</dbReference>
<gene>
    <name evidence="1" type="ORF">A4V09_08070</name>
</gene>
<dbReference type="AlphaFoldDB" id="A0A1C7I9Q0"/>
<dbReference type="Proteomes" id="UP000092574">
    <property type="component" value="Chromosome"/>
</dbReference>
<sequence length="157" mass="18109">MYLERMTIDEIRELIESKGYQSFEAMAILEEIENSKRIYDRLIAAQGVENVGNAGLDNAIVRYYLFQLDQLKSELPYDAMGGQFVVPILLMQEFRDSGIVDKVRSFCGPNAYLSEREIKGEIQKFITVHLDPQGIVLYMDILGHLSDMKKKEHDNNR</sequence>
<accession>A0A1C7I9Q0</accession>
<proteinExistence type="predicted"/>
<evidence type="ECO:0000313" key="1">
    <source>
        <dbReference type="EMBL" id="ANU75728.1"/>
    </source>
</evidence>
<keyword evidence="2" id="KW-1185">Reference proteome</keyword>
<protein>
    <submittedName>
        <fullName evidence="1">Uncharacterized protein</fullName>
    </submittedName>
</protein>
<dbReference type="STRING" id="1796616.A4V09_08070"/>
<dbReference type="KEGG" id="byl:A4V09_08070"/>
<reference evidence="1" key="1">
    <citation type="submission" date="2017-04" db="EMBL/GenBank/DDBJ databases">
        <title>Complete Genome Sequences of Twelve Strains of a Stable Defined Moderately Diverse Mouse Microbiota 2 (sDMDMm2).</title>
        <authorList>
            <person name="Uchimura Y."/>
            <person name="Wyss M."/>
            <person name="Brugiroux S."/>
            <person name="Limenitakis J.P."/>
            <person name="Stecher B."/>
            <person name="McCoy K.D."/>
            <person name="Macpherson A.J."/>
        </authorList>
    </citation>
    <scope>NUCLEOTIDE SEQUENCE</scope>
    <source>
        <strain evidence="1">YL58</strain>
    </source>
</reference>
<name>A0A1C7I9Q0_9FIRM</name>
<evidence type="ECO:0000313" key="2">
    <source>
        <dbReference type="Proteomes" id="UP000092574"/>
    </source>
</evidence>